<accession>A0A7Y9YHI2</accession>
<evidence type="ECO:0000313" key="2">
    <source>
        <dbReference type="EMBL" id="NYI12300.1"/>
    </source>
</evidence>
<keyword evidence="3" id="KW-1185">Reference proteome</keyword>
<protein>
    <submittedName>
        <fullName evidence="2">Uncharacterized protein</fullName>
    </submittedName>
</protein>
<evidence type="ECO:0000256" key="1">
    <source>
        <dbReference type="SAM" id="MobiDB-lite"/>
    </source>
</evidence>
<dbReference type="RefSeq" id="WP_179532865.1">
    <property type="nucleotide sequence ID" value="NZ_BAAAPP010000002.1"/>
</dbReference>
<dbReference type="EMBL" id="JACBZI010000001">
    <property type="protein sequence ID" value="NYI12300.1"/>
    <property type="molecule type" value="Genomic_DNA"/>
</dbReference>
<proteinExistence type="predicted"/>
<sequence length="346" mass="36401">MMFRVLATGLTVTGLVALGVGPVRVALDRNPGVAGEPERPPIVLTSSPGAAPAWLTGSVDTVRHLPGDGPRRVAKPERVDLTAALALLDDPDTLSVVGGSEDARLPGVGVVVTEAEAERLIGVPEPRRTRLLSHVVDTEQMGLAVFAVGAAPEKALVVDGDSGPGRQAKLRKASEPVADVVEGWAQLRPDLRALVNRGRTEPAPRSGEAPLADPGERSWERAVDRVVRREILPALDEGRAPLAPALIDGEEALVLLGEGPARMTARGAAYAVAARAVQPGSRLLPTRGGESVEARVLQRPDGRVAVLAWNDGPATTLTVQVPEGDRVLRYRLRLPGHALTASVLRR</sequence>
<dbReference type="AlphaFoldDB" id="A0A7Y9YHI2"/>
<comment type="caution">
    <text evidence="2">The sequence shown here is derived from an EMBL/GenBank/DDBJ whole genome shotgun (WGS) entry which is preliminary data.</text>
</comment>
<feature type="region of interest" description="Disordered" evidence="1">
    <location>
        <begin position="198"/>
        <end position="217"/>
    </location>
</feature>
<organism evidence="2 3">
    <name type="scientific">Nocardioides marinus</name>
    <dbReference type="NCBI Taxonomy" id="374514"/>
    <lineage>
        <taxon>Bacteria</taxon>
        <taxon>Bacillati</taxon>
        <taxon>Actinomycetota</taxon>
        <taxon>Actinomycetes</taxon>
        <taxon>Propionibacteriales</taxon>
        <taxon>Nocardioidaceae</taxon>
        <taxon>Nocardioides</taxon>
    </lineage>
</organism>
<evidence type="ECO:0000313" key="3">
    <source>
        <dbReference type="Proteomes" id="UP000537326"/>
    </source>
</evidence>
<reference evidence="2 3" key="1">
    <citation type="submission" date="2020-07" db="EMBL/GenBank/DDBJ databases">
        <title>Sequencing the genomes of 1000 actinobacteria strains.</title>
        <authorList>
            <person name="Klenk H.-P."/>
        </authorList>
    </citation>
    <scope>NUCLEOTIDE SEQUENCE [LARGE SCALE GENOMIC DNA]</scope>
    <source>
        <strain evidence="2 3">DSM 18248</strain>
    </source>
</reference>
<dbReference type="Proteomes" id="UP000537326">
    <property type="component" value="Unassembled WGS sequence"/>
</dbReference>
<gene>
    <name evidence="2" type="ORF">BKA05_003815</name>
</gene>
<name>A0A7Y9YHI2_9ACTN</name>